<comment type="caution">
    <text evidence="4">The sequence shown here is derived from an EMBL/GenBank/DDBJ whole genome shotgun (WGS) entry which is preliminary data.</text>
</comment>
<accession>A0A936ZZK2</accession>
<keyword evidence="5" id="KW-1185">Reference proteome</keyword>
<reference evidence="4" key="1">
    <citation type="submission" date="2021-01" db="EMBL/GenBank/DDBJ databases">
        <title>Ramlibacter sp. strain AW1 16S ribosomal RNA gene Genome sequencing and assembly.</title>
        <authorList>
            <person name="Kang M."/>
        </authorList>
    </citation>
    <scope>NUCLEOTIDE SEQUENCE</scope>
    <source>
        <strain evidence="4">AW1</strain>
    </source>
</reference>
<dbReference type="Proteomes" id="UP000613011">
    <property type="component" value="Unassembled WGS sequence"/>
</dbReference>
<evidence type="ECO:0000313" key="4">
    <source>
        <dbReference type="EMBL" id="MBL0423344.1"/>
    </source>
</evidence>
<organism evidence="4 5">
    <name type="scientific">Ramlibacter aurantiacus</name>
    <dbReference type="NCBI Taxonomy" id="2801330"/>
    <lineage>
        <taxon>Bacteria</taxon>
        <taxon>Pseudomonadati</taxon>
        <taxon>Pseudomonadota</taxon>
        <taxon>Betaproteobacteria</taxon>
        <taxon>Burkholderiales</taxon>
        <taxon>Comamonadaceae</taxon>
        <taxon>Ramlibacter</taxon>
    </lineage>
</organism>
<dbReference type="AlphaFoldDB" id="A0A936ZZK2"/>
<evidence type="ECO:0000259" key="3">
    <source>
        <dbReference type="Pfam" id="PF07859"/>
    </source>
</evidence>
<dbReference type="InterPro" id="IPR002168">
    <property type="entry name" value="Lipase_GDXG_HIS_AS"/>
</dbReference>
<dbReference type="Pfam" id="PF07859">
    <property type="entry name" value="Abhydrolase_3"/>
    <property type="match status" value="1"/>
</dbReference>
<dbReference type="PROSITE" id="PS01173">
    <property type="entry name" value="LIPASE_GDXG_HIS"/>
    <property type="match status" value="1"/>
</dbReference>
<dbReference type="Gene3D" id="3.40.50.1820">
    <property type="entry name" value="alpha/beta hydrolase"/>
    <property type="match status" value="1"/>
</dbReference>
<name>A0A936ZZK2_9BURK</name>
<dbReference type="SUPFAM" id="SSF53474">
    <property type="entry name" value="alpha/beta-Hydrolases"/>
    <property type="match status" value="1"/>
</dbReference>
<dbReference type="PANTHER" id="PTHR48081:SF8">
    <property type="entry name" value="ALPHA_BETA HYDROLASE FOLD-3 DOMAIN-CONTAINING PROTEIN-RELATED"/>
    <property type="match status" value="1"/>
</dbReference>
<dbReference type="InterPro" id="IPR013094">
    <property type="entry name" value="AB_hydrolase_3"/>
</dbReference>
<protein>
    <submittedName>
        <fullName evidence="4">Alpha/beta hydrolase</fullName>
    </submittedName>
</protein>
<evidence type="ECO:0000256" key="1">
    <source>
        <dbReference type="ARBA" id="ARBA00010515"/>
    </source>
</evidence>
<comment type="similarity">
    <text evidence="1">Belongs to the 'GDXG' lipolytic enzyme family.</text>
</comment>
<dbReference type="InterPro" id="IPR029058">
    <property type="entry name" value="AB_hydrolase_fold"/>
</dbReference>
<proteinExistence type="inferred from homology"/>
<sequence length="329" mass="34285">MSAHVPLDPQLAAIVAAIGARGEPPPFEGSAPESRERMRRAVRSARERTPPIAVGGTEDALAVDGPLQVPVRVYRPPTASALLPTVVFFHGGGFVLGSVETADDIARKLCAQVNAVVVSVEYRLAPEHPYPAAHDDALAATRWALGNAQALGGDAARVAVAGESAGANLAASTALRLRDEGVRLAAQLLVVPGVDVARDTSALPTDTPLLTAADLRAISRLLMGGRPELAAGFPPSPLRAPSLAGSPPAVIALAGHDPLQGEGEAYARRLQADGVPVDLMRFPDMFHPFFGFFAASAAACRAHDLICRAFRARLHSPLPLPSQPPKETP</sequence>
<dbReference type="EMBL" id="JAEQNA010000014">
    <property type="protein sequence ID" value="MBL0423344.1"/>
    <property type="molecule type" value="Genomic_DNA"/>
</dbReference>
<dbReference type="RefSeq" id="WP_201686483.1">
    <property type="nucleotide sequence ID" value="NZ_JAEQNA010000014.1"/>
</dbReference>
<gene>
    <name evidence="4" type="ORF">JI739_23610</name>
</gene>
<dbReference type="InterPro" id="IPR050300">
    <property type="entry name" value="GDXG_lipolytic_enzyme"/>
</dbReference>
<dbReference type="PANTHER" id="PTHR48081">
    <property type="entry name" value="AB HYDROLASE SUPERFAMILY PROTEIN C4A8.06C"/>
    <property type="match status" value="1"/>
</dbReference>
<feature type="domain" description="Alpha/beta hydrolase fold-3" evidence="3">
    <location>
        <begin position="86"/>
        <end position="290"/>
    </location>
</feature>
<dbReference type="GO" id="GO:0016787">
    <property type="term" value="F:hydrolase activity"/>
    <property type="evidence" value="ECO:0007669"/>
    <property type="project" value="UniProtKB-KW"/>
</dbReference>
<keyword evidence="2 4" id="KW-0378">Hydrolase</keyword>
<evidence type="ECO:0000256" key="2">
    <source>
        <dbReference type="ARBA" id="ARBA00022801"/>
    </source>
</evidence>
<evidence type="ECO:0000313" key="5">
    <source>
        <dbReference type="Proteomes" id="UP000613011"/>
    </source>
</evidence>